<dbReference type="eggNOG" id="COG3314">
    <property type="taxonomic scope" value="Bacteria"/>
</dbReference>
<protein>
    <submittedName>
        <fullName evidence="3">Sporulation integral membrane protein YlbJ</fullName>
    </submittedName>
</protein>
<evidence type="ECO:0000259" key="2">
    <source>
        <dbReference type="Pfam" id="PF07670"/>
    </source>
</evidence>
<feature type="transmembrane region" description="Helical" evidence="1">
    <location>
        <begin position="278"/>
        <end position="300"/>
    </location>
</feature>
<keyword evidence="1" id="KW-0812">Transmembrane</keyword>
<gene>
    <name evidence="3" type="ORF">Bccel_1522</name>
</gene>
<accession>A0A0L6JKI1</accession>
<feature type="transmembrane region" description="Helical" evidence="1">
    <location>
        <begin position="30"/>
        <end position="46"/>
    </location>
</feature>
<evidence type="ECO:0000313" key="3">
    <source>
        <dbReference type="EMBL" id="KNY26260.1"/>
    </source>
</evidence>
<feature type="transmembrane region" description="Helical" evidence="1">
    <location>
        <begin position="245"/>
        <end position="266"/>
    </location>
</feature>
<dbReference type="RefSeq" id="WP_036942290.1">
    <property type="nucleotide sequence ID" value="NZ_JQKC01000018.1"/>
</dbReference>
<dbReference type="AlphaFoldDB" id="A0A0L6JKI1"/>
<evidence type="ECO:0000313" key="4">
    <source>
        <dbReference type="Proteomes" id="UP000036923"/>
    </source>
</evidence>
<dbReference type="STRING" id="398512.Bccel_1522"/>
<dbReference type="EMBL" id="LGTC01000001">
    <property type="protein sequence ID" value="KNY26260.1"/>
    <property type="molecule type" value="Genomic_DNA"/>
</dbReference>
<dbReference type="Pfam" id="PF07670">
    <property type="entry name" value="Gate"/>
    <property type="match status" value="2"/>
</dbReference>
<comment type="caution">
    <text evidence="3">The sequence shown here is derived from an EMBL/GenBank/DDBJ whole genome shotgun (WGS) entry which is preliminary data.</text>
</comment>
<feature type="transmembrane region" description="Helical" evidence="1">
    <location>
        <begin position="170"/>
        <end position="190"/>
    </location>
</feature>
<dbReference type="NCBIfam" id="TIGR02871">
    <property type="entry name" value="spore_ylbJ"/>
    <property type="match status" value="1"/>
</dbReference>
<keyword evidence="1" id="KW-1133">Transmembrane helix</keyword>
<feature type="transmembrane region" description="Helical" evidence="1">
    <location>
        <begin position="99"/>
        <end position="121"/>
    </location>
</feature>
<feature type="transmembrane region" description="Helical" evidence="1">
    <location>
        <begin position="58"/>
        <end position="79"/>
    </location>
</feature>
<feature type="transmembrane region" description="Helical" evidence="1">
    <location>
        <begin position="142"/>
        <end position="164"/>
    </location>
</feature>
<feature type="domain" description="Nucleoside transporter/FeoB GTPase Gate" evidence="2">
    <location>
        <begin position="248"/>
        <end position="333"/>
    </location>
</feature>
<dbReference type="Proteomes" id="UP000036923">
    <property type="component" value="Unassembled WGS sequence"/>
</dbReference>
<dbReference type="PATRIC" id="fig|398512.5.peg.1582"/>
<reference evidence="4" key="1">
    <citation type="submission" date="2015-07" db="EMBL/GenBank/DDBJ databases">
        <title>Near-Complete Genome Sequence of the Cellulolytic Bacterium Bacteroides (Pseudobacteroides) cellulosolvens ATCC 35603.</title>
        <authorList>
            <person name="Dassa B."/>
            <person name="Utturkar S.M."/>
            <person name="Klingeman D.M."/>
            <person name="Hurt R.A."/>
            <person name="Keller M."/>
            <person name="Xu J."/>
            <person name="Reddy Y.H.K."/>
            <person name="Borovok I."/>
            <person name="Grinberg I.R."/>
            <person name="Lamed R."/>
            <person name="Zhivin O."/>
            <person name="Bayer E.A."/>
            <person name="Brown S.D."/>
        </authorList>
    </citation>
    <scope>NUCLEOTIDE SEQUENCE [LARGE SCALE GENOMIC DNA]</scope>
    <source>
        <strain evidence="4">DSM 2933</strain>
    </source>
</reference>
<feature type="transmembrane region" description="Helical" evidence="1">
    <location>
        <begin position="5"/>
        <end position="24"/>
    </location>
</feature>
<feature type="transmembrane region" description="Helical" evidence="1">
    <location>
        <begin position="321"/>
        <end position="339"/>
    </location>
</feature>
<sequence>MTTIIFIITVLLFILLLFYKPIRIKYTKPLALPLFCIIFILAIVIYPKTSVSSALKGINICLNIVFPSLFPFLAASELLNRTSFIKAAGILLEPIMRPLFNVPGCGSFAVAMGITSGYPVGAKITVDLRNSGQISKLEGERLLAFTNNSGPLFIVGAVATGMYAMPRLGFFLLLCHILSGITVGLLFKYYSFGEIKSAKYYQKSTNKKSMNLKNNLDRFKTELFKNKNSHGSLGILFGDAIRNSVMILLSIGGFITFFSVLINLLIETGIINIVSIPLTYILSFVGLTKEAVYSLVCGFFEITTGSNMMANTENIPFSLKLALSSMIIGWAGLSVHSQVLGIVSQSDLSIKPYLAGKSLHGLIAAIYTFIIYKLAGSFLNFENEVIASFERILQLNWLDSFLYSFRTMICVIICIIFISSLLKLLHFIYTLRKET</sequence>
<dbReference type="InterPro" id="IPR011642">
    <property type="entry name" value="Gate_dom"/>
</dbReference>
<organism evidence="3 4">
    <name type="scientific">Pseudobacteroides cellulosolvens ATCC 35603 = DSM 2933</name>
    <dbReference type="NCBI Taxonomy" id="398512"/>
    <lineage>
        <taxon>Bacteria</taxon>
        <taxon>Bacillati</taxon>
        <taxon>Bacillota</taxon>
        <taxon>Clostridia</taxon>
        <taxon>Eubacteriales</taxon>
        <taxon>Oscillospiraceae</taxon>
        <taxon>Pseudobacteroides</taxon>
    </lineage>
</organism>
<feature type="transmembrane region" description="Helical" evidence="1">
    <location>
        <begin position="359"/>
        <end position="381"/>
    </location>
</feature>
<keyword evidence="4" id="KW-1185">Reference proteome</keyword>
<keyword evidence="1" id="KW-0472">Membrane</keyword>
<evidence type="ECO:0000256" key="1">
    <source>
        <dbReference type="SAM" id="Phobius"/>
    </source>
</evidence>
<feature type="transmembrane region" description="Helical" evidence="1">
    <location>
        <begin position="401"/>
        <end position="429"/>
    </location>
</feature>
<proteinExistence type="predicted"/>
<name>A0A0L6JKI1_9FIRM</name>
<dbReference type="InterPro" id="IPR014226">
    <property type="entry name" value="Spore_IM_YlbJ"/>
</dbReference>
<dbReference type="OrthoDB" id="1645614at2"/>
<feature type="domain" description="Nucleoside transporter/FeoB GTPase Gate" evidence="2">
    <location>
        <begin position="65"/>
        <end position="146"/>
    </location>
</feature>